<evidence type="ECO:0000256" key="1">
    <source>
        <dbReference type="SAM" id="MobiDB-lite"/>
    </source>
</evidence>
<feature type="compositionally biased region" description="Basic and acidic residues" evidence="1">
    <location>
        <begin position="1"/>
        <end position="11"/>
    </location>
</feature>
<dbReference type="AlphaFoldDB" id="A0A0X3TMC0"/>
<protein>
    <recommendedName>
        <fullName evidence="2">DUF5681 domain-containing protein</fullName>
    </recommendedName>
</protein>
<proteinExistence type="predicted"/>
<dbReference type="STRING" id="1685379.AVO45_10520"/>
<dbReference type="Proteomes" id="UP000053791">
    <property type="component" value="Unassembled WGS sequence"/>
</dbReference>
<sequence>MSDKNDDEIGKGRPPKQHQFKPGQSGNPSGRPKGSKNVHHVLSKILGEKITVTDAGKKMVVDKLEGAMRVLVMKAYEGKPQSLKLLLEVMEYSGGYDQPPAENPFTDEDHAVLMKELDWLDEVRAAHSAEVSDDTE</sequence>
<reference evidence="3 4" key="1">
    <citation type="submission" date="2015-12" db="EMBL/GenBank/DDBJ databases">
        <authorList>
            <person name="Shamseldin A."/>
            <person name="Moawad H."/>
            <person name="Abd El-Rahim W.M."/>
            <person name="Sadowsky M.J."/>
        </authorList>
    </citation>
    <scope>NUCLEOTIDE SEQUENCE [LARGE SCALE GENOMIC DNA]</scope>
    <source>
        <strain evidence="3 4">ZGT118</strain>
    </source>
</reference>
<evidence type="ECO:0000313" key="4">
    <source>
        <dbReference type="Proteomes" id="UP000053791"/>
    </source>
</evidence>
<comment type="caution">
    <text evidence="3">The sequence shown here is derived from an EMBL/GenBank/DDBJ whole genome shotgun (WGS) entry which is preliminary data.</text>
</comment>
<feature type="domain" description="DUF5681" evidence="2">
    <location>
        <begin position="16"/>
        <end position="91"/>
    </location>
</feature>
<accession>A0A0X3TMC0</accession>
<dbReference type="Pfam" id="PF18932">
    <property type="entry name" value="DUF5681"/>
    <property type="match status" value="1"/>
</dbReference>
<name>A0A0X3TMC0_9RHOB</name>
<keyword evidence="4" id="KW-1185">Reference proteome</keyword>
<evidence type="ECO:0000259" key="2">
    <source>
        <dbReference type="Pfam" id="PF18932"/>
    </source>
</evidence>
<gene>
    <name evidence="3" type="ORF">AVO45_10520</name>
</gene>
<evidence type="ECO:0000313" key="3">
    <source>
        <dbReference type="EMBL" id="KUJ76915.1"/>
    </source>
</evidence>
<dbReference type="InterPro" id="IPR043736">
    <property type="entry name" value="DUF5681"/>
</dbReference>
<organism evidence="3 4">
    <name type="scientific">Ruegeria marisrubri</name>
    <dbReference type="NCBI Taxonomy" id="1685379"/>
    <lineage>
        <taxon>Bacteria</taxon>
        <taxon>Pseudomonadati</taxon>
        <taxon>Pseudomonadota</taxon>
        <taxon>Alphaproteobacteria</taxon>
        <taxon>Rhodobacterales</taxon>
        <taxon>Roseobacteraceae</taxon>
        <taxon>Ruegeria</taxon>
    </lineage>
</organism>
<dbReference type="RefSeq" id="WP_068347789.1">
    <property type="nucleotide sequence ID" value="NZ_LQBQ01000034.1"/>
</dbReference>
<dbReference type="OrthoDB" id="2086138at2"/>
<dbReference type="EMBL" id="LQBQ01000034">
    <property type="protein sequence ID" value="KUJ76915.1"/>
    <property type="molecule type" value="Genomic_DNA"/>
</dbReference>
<feature type="region of interest" description="Disordered" evidence="1">
    <location>
        <begin position="1"/>
        <end position="40"/>
    </location>
</feature>